<sequence>MCSQSHLLQIKVLRLSDSCMINGVIRVGTYKGTDKMYVMLWPIISEPGMASFLHVRPFARVTVLMNDNIRVPSYPVP</sequence>
<protein>
    <submittedName>
        <fullName evidence="1">Uncharacterized protein</fullName>
    </submittedName>
</protein>
<accession>A0A368RCX8</accession>
<dbReference type="EMBL" id="CM003532">
    <property type="protein sequence ID" value="RCV28021.1"/>
    <property type="molecule type" value="Genomic_DNA"/>
</dbReference>
<gene>
    <name evidence="1" type="ORF">SETIT_5G372300v2</name>
</gene>
<dbReference type="AlphaFoldDB" id="A0A368RCX8"/>
<name>A0A368RCX8_SETIT</name>
<reference evidence="1" key="2">
    <citation type="submission" date="2015-07" db="EMBL/GenBank/DDBJ databases">
        <authorList>
            <person name="Noorani M."/>
        </authorList>
    </citation>
    <scope>NUCLEOTIDE SEQUENCE</scope>
    <source>
        <strain evidence="1">Yugu1</strain>
    </source>
</reference>
<reference evidence="1" key="1">
    <citation type="journal article" date="2012" name="Nat. Biotechnol.">
        <title>Reference genome sequence of the model plant Setaria.</title>
        <authorList>
            <person name="Bennetzen J.L."/>
            <person name="Schmutz J."/>
            <person name="Wang H."/>
            <person name="Percifield R."/>
            <person name="Hawkins J."/>
            <person name="Pontaroli A.C."/>
            <person name="Estep M."/>
            <person name="Feng L."/>
            <person name="Vaughn J.N."/>
            <person name="Grimwood J."/>
            <person name="Jenkins J."/>
            <person name="Barry K."/>
            <person name="Lindquist E."/>
            <person name="Hellsten U."/>
            <person name="Deshpande S."/>
            <person name="Wang X."/>
            <person name="Wu X."/>
            <person name="Mitros T."/>
            <person name="Triplett J."/>
            <person name="Yang X."/>
            <person name="Ye C.Y."/>
            <person name="Mauro-Herrera M."/>
            <person name="Wang L."/>
            <person name="Li P."/>
            <person name="Sharma M."/>
            <person name="Sharma R."/>
            <person name="Ronald P.C."/>
            <person name="Panaud O."/>
            <person name="Kellogg E.A."/>
            <person name="Brutnell T.P."/>
            <person name="Doust A.N."/>
            <person name="Tuskan G.A."/>
            <person name="Rokhsar D."/>
            <person name="Devos K.M."/>
        </authorList>
    </citation>
    <scope>NUCLEOTIDE SEQUENCE [LARGE SCALE GENOMIC DNA]</scope>
    <source>
        <strain evidence="1">Yugu1</strain>
    </source>
</reference>
<evidence type="ECO:0000313" key="1">
    <source>
        <dbReference type="EMBL" id="RCV28021.1"/>
    </source>
</evidence>
<organism evidence="1">
    <name type="scientific">Setaria italica</name>
    <name type="common">Foxtail millet</name>
    <name type="synonym">Panicum italicum</name>
    <dbReference type="NCBI Taxonomy" id="4555"/>
    <lineage>
        <taxon>Eukaryota</taxon>
        <taxon>Viridiplantae</taxon>
        <taxon>Streptophyta</taxon>
        <taxon>Embryophyta</taxon>
        <taxon>Tracheophyta</taxon>
        <taxon>Spermatophyta</taxon>
        <taxon>Magnoliopsida</taxon>
        <taxon>Liliopsida</taxon>
        <taxon>Poales</taxon>
        <taxon>Poaceae</taxon>
        <taxon>PACMAD clade</taxon>
        <taxon>Panicoideae</taxon>
        <taxon>Panicodae</taxon>
        <taxon>Paniceae</taxon>
        <taxon>Cenchrinae</taxon>
        <taxon>Setaria</taxon>
    </lineage>
</organism>
<proteinExistence type="predicted"/>